<proteinExistence type="inferred from homology"/>
<dbReference type="GO" id="GO:0005524">
    <property type="term" value="F:ATP binding"/>
    <property type="evidence" value="ECO:0007669"/>
    <property type="project" value="UniProtKB-UniRule"/>
</dbReference>
<dbReference type="InterPro" id="IPR027417">
    <property type="entry name" value="P-loop_NTPase"/>
</dbReference>
<evidence type="ECO:0000256" key="2">
    <source>
        <dbReference type="ARBA" id="ARBA00012121"/>
    </source>
</evidence>
<dbReference type="InterPro" id="IPR050512">
    <property type="entry name" value="Sulf_AdTrans/APS_kinase"/>
</dbReference>
<comment type="pathway">
    <text evidence="6 7">Sulfur metabolism; hydrogen sulfide biosynthesis; sulfite from sulfate: step 2/3.</text>
</comment>
<reference evidence="9 10" key="1">
    <citation type="submission" date="2006-10" db="EMBL/GenBank/DDBJ databases">
        <title>Complete sequence of Syntrophobacter fumaroxidans MPOB.</title>
        <authorList>
            <consortium name="US DOE Joint Genome Institute"/>
            <person name="Copeland A."/>
            <person name="Lucas S."/>
            <person name="Lapidus A."/>
            <person name="Barry K."/>
            <person name="Detter J.C."/>
            <person name="Glavina del Rio T."/>
            <person name="Hammon N."/>
            <person name="Israni S."/>
            <person name="Pitluck S."/>
            <person name="Goltsman E.G."/>
            <person name="Martinez M."/>
            <person name="Schmutz J."/>
            <person name="Larimer F."/>
            <person name="Land M."/>
            <person name="Hauser L."/>
            <person name="Kyrpides N."/>
            <person name="Kim E."/>
            <person name="Boone D.R."/>
            <person name="Brockman F."/>
            <person name="Culley D."/>
            <person name="Ferry J."/>
            <person name="Gunsalus R."/>
            <person name="McInerney M.J."/>
            <person name="Morrison M."/>
            <person name="Plugge C."/>
            <person name="Rohlin L."/>
            <person name="Scholten J."/>
            <person name="Sieber J."/>
            <person name="Stams A.J.M."/>
            <person name="Worm P."/>
            <person name="Henstra A.M."/>
            <person name="Richardson P."/>
        </authorList>
    </citation>
    <scope>NUCLEOTIDE SEQUENCE [LARGE SCALE GENOMIC DNA]</scope>
    <source>
        <strain evidence="10">DSM 10017 / MPOB</strain>
    </source>
</reference>
<dbReference type="Proteomes" id="UP000001784">
    <property type="component" value="Chromosome"/>
</dbReference>
<dbReference type="NCBIfam" id="TIGR00455">
    <property type="entry name" value="apsK"/>
    <property type="match status" value="1"/>
</dbReference>
<evidence type="ECO:0000256" key="6">
    <source>
        <dbReference type="HAMAP-Rule" id="MF_00065"/>
    </source>
</evidence>
<dbReference type="InParanoid" id="A0LGC0"/>
<keyword evidence="6 7" id="KW-0418">Kinase</keyword>
<dbReference type="GO" id="GO:0010134">
    <property type="term" value="P:sulfate assimilation via adenylyl sulfate reduction"/>
    <property type="evidence" value="ECO:0007669"/>
    <property type="project" value="TreeGrafter"/>
</dbReference>
<evidence type="ECO:0000259" key="8">
    <source>
        <dbReference type="Pfam" id="PF01583"/>
    </source>
</evidence>
<feature type="binding site" evidence="6">
    <location>
        <begin position="30"/>
        <end position="37"/>
    </location>
    <ligand>
        <name>ATP</name>
        <dbReference type="ChEBI" id="CHEBI:30616"/>
    </ligand>
</feature>
<evidence type="ECO:0000256" key="5">
    <source>
        <dbReference type="ARBA" id="ARBA00022840"/>
    </source>
</evidence>
<dbReference type="GO" id="GO:0005737">
    <property type="term" value="C:cytoplasm"/>
    <property type="evidence" value="ECO:0007669"/>
    <property type="project" value="TreeGrafter"/>
</dbReference>
<sequence>MNFYRFESSVSRADRYILNGHRSGLLWFTGLSGSGKSTLAHAVEARLFQIGVRSYVLDGDNIRHGLNKDLGLTPEDRMENVRRIAEVSKLMVDAGLLVFTAFIAPYSESRRFVRELMSKWPFYECYVKCPLEVCEQRDPKGLYKRARAGEILNMTGLSAPYEEPENPELIVETDRNSLDASVDAVIAFLQAQKMID</sequence>
<organism evidence="9 10">
    <name type="scientific">Syntrophobacter fumaroxidans (strain DSM 10017 / MPOB)</name>
    <dbReference type="NCBI Taxonomy" id="335543"/>
    <lineage>
        <taxon>Bacteria</taxon>
        <taxon>Pseudomonadati</taxon>
        <taxon>Thermodesulfobacteriota</taxon>
        <taxon>Syntrophobacteria</taxon>
        <taxon>Syntrophobacterales</taxon>
        <taxon>Syntrophobacteraceae</taxon>
        <taxon>Syntrophobacter</taxon>
    </lineage>
</organism>
<protein>
    <recommendedName>
        <fullName evidence="2 6">Adenylyl-sulfate kinase</fullName>
        <ecNumber evidence="2 6">2.7.1.25</ecNumber>
    </recommendedName>
    <alternativeName>
        <fullName evidence="6">APS kinase</fullName>
    </alternativeName>
    <alternativeName>
        <fullName evidence="6">ATP adenosine-5'-phosphosulfate 3'-phosphotransferase</fullName>
    </alternativeName>
    <alternativeName>
        <fullName evidence="6">Adenosine-5'-phosphosulfate kinase</fullName>
    </alternativeName>
</protein>
<dbReference type="eggNOG" id="COG0529">
    <property type="taxonomic scope" value="Bacteria"/>
</dbReference>
<keyword evidence="3 6" id="KW-0808">Transferase</keyword>
<dbReference type="OrthoDB" id="9804504at2"/>
<keyword evidence="6" id="KW-0597">Phosphoprotein</keyword>
<keyword evidence="5 6" id="KW-0067">ATP-binding</keyword>
<evidence type="ECO:0000313" key="10">
    <source>
        <dbReference type="Proteomes" id="UP000001784"/>
    </source>
</evidence>
<comment type="catalytic activity">
    <reaction evidence="1 6 7">
        <text>adenosine 5'-phosphosulfate + ATP = 3'-phosphoadenylyl sulfate + ADP + H(+)</text>
        <dbReference type="Rhea" id="RHEA:24152"/>
        <dbReference type="ChEBI" id="CHEBI:15378"/>
        <dbReference type="ChEBI" id="CHEBI:30616"/>
        <dbReference type="ChEBI" id="CHEBI:58243"/>
        <dbReference type="ChEBI" id="CHEBI:58339"/>
        <dbReference type="ChEBI" id="CHEBI:456216"/>
        <dbReference type="EC" id="2.7.1.25"/>
    </reaction>
</comment>
<keyword evidence="10" id="KW-1185">Reference proteome</keyword>
<dbReference type="PANTHER" id="PTHR42700:SF1">
    <property type="entry name" value="SULFATE ADENYLYLTRANSFERASE"/>
    <property type="match status" value="1"/>
</dbReference>
<dbReference type="EMBL" id="CP000478">
    <property type="protein sequence ID" value="ABK16472.1"/>
    <property type="molecule type" value="Genomic_DNA"/>
</dbReference>
<comment type="caution">
    <text evidence="6">Lacks conserved residue(s) required for the propagation of feature annotation.</text>
</comment>
<dbReference type="InterPro" id="IPR002891">
    <property type="entry name" value="APS"/>
</dbReference>
<comment type="similarity">
    <text evidence="6 7">Belongs to the APS kinase family.</text>
</comment>
<evidence type="ECO:0000256" key="1">
    <source>
        <dbReference type="ARBA" id="ARBA00001823"/>
    </source>
</evidence>
<dbReference type="GO" id="GO:0070814">
    <property type="term" value="P:hydrogen sulfide biosynthetic process"/>
    <property type="evidence" value="ECO:0007669"/>
    <property type="project" value="UniProtKB-UniRule"/>
</dbReference>
<dbReference type="KEGG" id="sfu:Sfum_0774"/>
<gene>
    <name evidence="6" type="primary">cysC</name>
    <name evidence="9" type="ordered locus">Sfum_0774</name>
</gene>
<dbReference type="Pfam" id="PF01583">
    <property type="entry name" value="APS_kinase"/>
    <property type="match status" value="1"/>
</dbReference>
<dbReference type="RefSeq" id="WP_011697645.1">
    <property type="nucleotide sequence ID" value="NC_008554.1"/>
</dbReference>
<keyword evidence="4 6" id="KW-0547">Nucleotide-binding</keyword>
<dbReference type="SUPFAM" id="SSF52540">
    <property type="entry name" value="P-loop containing nucleoside triphosphate hydrolases"/>
    <property type="match status" value="1"/>
</dbReference>
<feature type="domain" description="APS kinase" evidence="8">
    <location>
        <begin position="24"/>
        <end position="171"/>
    </location>
</feature>
<dbReference type="GO" id="GO:0004781">
    <property type="term" value="F:sulfate adenylyltransferase (ATP) activity"/>
    <property type="evidence" value="ECO:0007669"/>
    <property type="project" value="TreeGrafter"/>
</dbReference>
<dbReference type="PANTHER" id="PTHR42700">
    <property type="entry name" value="SULFATE ADENYLYLTRANSFERASE"/>
    <property type="match status" value="1"/>
</dbReference>
<dbReference type="Gene3D" id="3.40.50.300">
    <property type="entry name" value="P-loop containing nucleotide triphosphate hydrolases"/>
    <property type="match status" value="1"/>
</dbReference>
<dbReference type="NCBIfam" id="NF003013">
    <property type="entry name" value="PRK03846.1"/>
    <property type="match status" value="1"/>
</dbReference>
<name>A0LGC0_SYNFM</name>
<evidence type="ECO:0000313" key="9">
    <source>
        <dbReference type="EMBL" id="ABK16472.1"/>
    </source>
</evidence>
<dbReference type="GO" id="GO:0004020">
    <property type="term" value="F:adenylylsulfate kinase activity"/>
    <property type="evidence" value="ECO:0007669"/>
    <property type="project" value="UniProtKB-UniRule"/>
</dbReference>
<evidence type="ECO:0000256" key="3">
    <source>
        <dbReference type="ARBA" id="ARBA00022679"/>
    </source>
</evidence>
<comment type="function">
    <text evidence="6 7">Catalyzes the synthesis of activated sulfate.</text>
</comment>
<dbReference type="CDD" id="cd02027">
    <property type="entry name" value="APSK"/>
    <property type="match status" value="1"/>
</dbReference>
<dbReference type="EC" id="2.7.1.25" evidence="2 6"/>
<evidence type="ECO:0000256" key="7">
    <source>
        <dbReference type="RuleBase" id="RU004347"/>
    </source>
</evidence>
<dbReference type="STRING" id="335543.Sfum_0774"/>
<dbReference type="UniPathway" id="UPA00140">
    <property type="reaction ID" value="UER00205"/>
</dbReference>
<dbReference type="HOGENOM" id="CLU_046932_1_0_7"/>
<dbReference type="GO" id="GO:0019379">
    <property type="term" value="P:sulfate assimilation, phosphoadenylyl sulfate reduction by phosphoadenylyl-sulfate reductase (thioredoxin)"/>
    <property type="evidence" value="ECO:0007669"/>
    <property type="project" value="TreeGrafter"/>
</dbReference>
<dbReference type="AlphaFoldDB" id="A0LGC0"/>
<dbReference type="InterPro" id="IPR059117">
    <property type="entry name" value="APS_kinase_dom"/>
</dbReference>
<dbReference type="HAMAP" id="MF_00065">
    <property type="entry name" value="Adenylyl_sulf_kinase"/>
    <property type="match status" value="1"/>
</dbReference>
<accession>A0LGC0</accession>
<evidence type="ECO:0000256" key="4">
    <source>
        <dbReference type="ARBA" id="ARBA00022741"/>
    </source>
</evidence>